<dbReference type="PROSITE" id="PS50112">
    <property type="entry name" value="PAS"/>
    <property type="match status" value="4"/>
</dbReference>
<dbReference type="Pfam" id="PF00512">
    <property type="entry name" value="HisKA"/>
    <property type="match status" value="1"/>
</dbReference>
<evidence type="ECO:0000256" key="13">
    <source>
        <dbReference type="ARBA" id="ARBA00023136"/>
    </source>
</evidence>
<evidence type="ECO:0000259" key="16">
    <source>
        <dbReference type="PROSITE" id="PS50046"/>
    </source>
</evidence>
<reference evidence="20 21" key="1">
    <citation type="journal article" date="2020" name="ISME J.">
        <title>Comparative genomics reveals insights into cyanobacterial evolution and habitat adaptation.</title>
        <authorList>
            <person name="Chen M.Y."/>
            <person name="Teng W.K."/>
            <person name="Zhao L."/>
            <person name="Hu C.X."/>
            <person name="Zhou Y.K."/>
            <person name="Han B.P."/>
            <person name="Song L.R."/>
            <person name="Shu W.S."/>
        </authorList>
    </citation>
    <scope>NUCLEOTIDE SEQUENCE [LARGE SCALE GENOMIC DNA]</scope>
    <source>
        <strain evidence="20 21">FACHB-288</strain>
    </source>
</reference>
<dbReference type="SUPFAM" id="SSF55874">
    <property type="entry name" value="ATPase domain of HSP90 chaperone/DNA topoisomerase II/histidine kinase"/>
    <property type="match status" value="1"/>
</dbReference>
<dbReference type="SMART" id="SM00387">
    <property type="entry name" value="HATPase_c"/>
    <property type="match status" value="1"/>
</dbReference>
<evidence type="ECO:0000256" key="7">
    <source>
        <dbReference type="ARBA" id="ARBA00022692"/>
    </source>
</evidence>
<dbReference type="InterPro" id="IPR001610">
    <property type="entry name" value="PAC"/>
</dbReference>
<dbReference type="InterPro" id="IPR016132">
    <property type="entry name" value="Phyto_chromo_attachment"/>
</dbReference>
<dbReference type="InterPro" id="IPR052162">
    <property type="entry name" value="Sensor_kinase/Photoreceptor"/>
</dbReference>
<dbReference type="Gene3D" id="1.10.287.130">
    <property type="match status" value="1"/>
</dbReference>
<dbReference type="PROSITE" id="PS50113">
    <property type="entry name" value="PAC"/>
    <property type="match status" value="3"/>
</dbReference>
<organism evidence="20 21">
    <name type="scientific">Calothrix parietina FACHB-288</name>
    <dbReference type="NCBI Taxonomy" id="2692896"/>
    <lineage>
        <taxon>Bacteria</taxon>
        <taxon>Bacillati</taxon>
        <taxon>Cyanobacteriota</taxon>
        <taxon>Cyanophyceae</taxon>
        <taxon>Nostocales</taxon>
        <taxon>Calotrichaceae</taxon>
        <taxon>Calothrix</taxon>
    </lineage>
</organism>
<dbReference type="InterPro" id="IPR035965">
    <property type="entry name" value="PAS-like_dom_sf"/>
</dbReference>
<evidence type="ECO:0000256" key="2">
    <source>
        <dbReference type="ARBA" id="ARBA00004141"/>
    </source>
</evidence>
<comment type="catalytic activity">
    <reaction evidence="1">
        <text>ATP + protein L-histidine = ADP + protein N-phospho-L-histidine.</text>
        <dbReference type="EC" id="2.7.13.3"/>
    </reaction>
</comment>
<dbReference type="CDD" id="cd00130">
    <property type="entry name" value="PAS"/>
    <property type="match status" value="4"/>
</dbReference>
<dbReference type="PANTHER" id="PTHR43304:SF1">
    <property type="entry name" value="PAC DOMAIN-CONTAINING PROTEIN"/>
    <property type="match status" value="1"/>
</dbReference>
<dbReference type="InterPro" id="IPR004358">
    <property type="entry name" value="Sig_transdc_His_kin-like_C"/>
</dbReference>
<dbReference type="InterPro" id="IPR036097">
    <property type="entry name" value="HisK_dim/P_sf"/>
</dbReference>
<keyword evidence="13 15" id="KW-0472">Membrane</keyword>
<feature type="domain" description="PAC" evidence="19">
    <location>
        <begin position="198"/>
        <end position="250"/>
    </location>
</feature>
<evidence type="ECO:0000256" key="9">
    <source>
        <dbReference type="ARBA" id="ARBA00022777"/>
    </source>
</evidence>
<evidence type="ECO:0000256" key="10">
    <source>
        <dbReference type="ARBA" id="ARBA00022840"/>
    </source>
</evidence>
<dbReference type="EMBL" id="JACJQH010000052">
    <property type="protein sequence ID" value="MBD2199061.1"/>
    <property type="molecule type" value="Genomic_DNA"/>
</dbReference>
<dbReference type="InterPro" id="IPR003018">
    <property type="entry name" value="GAF"/>
</dbReference>
<dbReference type="PROSITE" id="PS50046">
    <property type="entry name" value="PHYTOCHROME_2"/>
    <property type="match status" value="1"/>
</dbReference>
<dbReference type="Gene3D" id="1.20.120.620">
    <property type="entry name" value="Backbone structure of the membrane domain of e. Coli histidine kinase receptor kdpd"/>
    <property type="match status" value="1"/>
</dbReference>
<evidence type="ECO:0000259" key="17">
    <source>
        <dbReference type="PROSITE" id="PS50109"/>
    </source>
</evidence>
<evidence type="ECO:0000259" key="19">
    <source>
        <dbReference type="PROSITE" id="PS50113"/>
    </source>
</evidence>
<dbReference type="InterPro" id="IPR038318">
    <property type="entry name" value="KdpD_sf"/>
</dbReference>
<dbReference type="InterPro" id="IPR000700">
    <property type="entry name" value="PAS-assoc_C"/>
</dbReference>
<dbReference type="Gene3D" id="3.30.450.40">
    <property type="match status" value="1"/>
</dbReference>
<evidence type="ECO:0000256" key="6">
    <source>
        <dbReference type="ARBA" id="ARBA00022679"/>
    </source>
</evidence>
<dbReference type="SMART" id="SM00086">
    <property type="entry name" value="PAC"/>
    <property type="match status" value="4"/>
</dbReference>
<dbReference type="InterPro" id="IPR003661">
    <property type="entry name" value="HisK_dim/P_dom"/>
</dbReference>
<dbReference type="Pfam" id="PF13426">
    <property type="entry name" value="PAS_9"/>
    <property type="match status" value="1"/>
</dbReference>
<gene>
    <name evidence="20" type="ORF">H6G24_26880</name>
</gene>
<dbReference type="Proteomes" id="UP000658514">
    <property type="component" value="Unassembled WGS sequence"/>
</dbReference>
<dbReference type="Pfam" id="PF02518">
    <property type="entry name" value="HATPase_c"/>
    <property type="match status" value="1"/>
</dbReference>
<dbReference type="Pfam" id="PF01590">
    <property type="entry name" value="GAF"/>
    <property type="match status" value="1"/>
</dbReference>
<sequence length="1207" mass="137354">MRIYQKILPYGIAISSTAIALLLSIWLEFLLSQPISAFFYIAVIVSTWYGGLKPGLVTVVLSTLAIDYFLILPRYQIAIPQPDNLLRIGLFLMVALTINLLTSNFRQSTQKLQKLSQQLARENAKQLRMALSSAQMGMWDWDIVTGEIIWSPEQQQLFGWGVGKFDGKYETFTAYLHPDDRQEFHQAVQQALQTQSILQHEYRIIQADGSIHWLEVRGQGFYDKSGEPVRMSGTVMAIDERKQAQITLQQQFEQQRLVMDITQRIRQTLNLPDILQTTVDEVRQFLKCDRAIVFQLQPDGSGSVVVESVDANWTAILSSNIYDPCFSHEYIEPFKQGLVTAKSDIYHAGINPCHIELLAKFQIRANLVVPILYKDELWGLLIAHHCQAPREWQSSEIGLLQQVASQVSIAIQQADLLANLQTELAQRQEIEAALRQSEHRYRALVHASAQIVWRTNAEGMAIIAPQGWKKFTGQTLEECLGWGWLNCIHPDDRDRCAQLWQECYTNGTFYETEYRLRRKDGIYCDFAVRGVPILDAFGKISEWIGTCADITERKQAEIALHQSQIQLQQQLAEIENIYQSAPIGLNVLDTDLRFVRINQRLAEMNGFSMAEHIGLTVRELLPELADTSEQVLRSVLETGKPLLNVEITGETPAQPGVQRTWLESFLPLKDGERIIGISTVCEEITERKRAEAELKQAKEELEVRVAERTAELITSNANLQRSESTLRSFFNSGAMLMGIVELYDNDILHISDNQTAARFFGTTPAAMENQFASNLGVPQPILDQWIDYYRQAQKIQAPVRFEYPHETVNGQRWLAATVSPITCIDKGYPKFSYIVEDITDAYRQARQRKRMEDALRESEEKFRQLAENIQAVFWMRDMQTQQIIYVSKTYETIWQRSCESIYQDISTWFDSIHPEDRTRVQTTFVEQLIPELSDIKYRIIRPDGSMLWIRDRAFPIKNEQGEIIRVTGIAEDITELEKVEQMKSEFIGIVSHELRTPLTAIRASLGLLNTGIYDNRPEKFKRMIEIAAIDCDRLVRLVNDILDLERLESGRAVLQKTTCNAADLIAQAVEGVKAIAKQQNISFNIDAPDVQVWAAADAIIQTLTNLFSNALKFSPDESTIDVSIQPQCDRVLFQISDRGRGIPPEKLELIFGRFQQVDASDSRDKGGTGLGLAICRSIIEQHGGKIWAQSTLGVGSTFCFTLPLLLE</sequence>
<feature type="domain" description="PAC" evidence="19">
    <location>
        <begin position="510"/>
        <end position="562"/>
    </location>
</feature>
<protein>
    <recommendedName>
        <fullName evidence="4">histidine kinase</fullName>
        <ecNumber evidence="4">2.7.13.3</ecNumber>
    </recommendedName>
</protein>
<evidence type="ECO:0000313" key="20">
    <source>
        <dbReference type="EMBL" id="MBD2199061.1"/>
    </source>
</evidence>
<dbReference type="PANTHER" id="PTHR43304">
    <property type="entry name" value="PHYTOCHROME-LIKE PROTEIN CPH1"/>
    <property type="match status" value="1"/>
</dbReference>
<feature type="domain" description="Histidine kinase" evidence="17">
    <location>
        <begin position="989"/>
        <end position="1206"/>
    </location>
</feature>
<feature type="transmembrane region" description="Helical" evidence="15">
    <location>
        <begin position="39"/>
        <end position="72"/>
    </location>
</feature>
<evidence type="ECO:0000256" key="15">
    <source>
        <dbReference type="SAM" id="Phobius"/>
    </source>
</evidence>
<feature type="domain" description="PAS" evidence="18">
    <location>
        <begin position="123"/>
        <end position="195"/>
    </location>
</feature>
<proteinExistence type="inferred from homology"/>
<dbReference type="InterPro" id="IPR029016">
    <property type="entry name" value="GAF-like_dom_sf"/>
</dbReference>
<dbReference type="InterPro" id="IPR013656">
    <property type="entry name" value="PAS_4"/>
</dbReference>
<evidence type="ECO:0000256" key="12">
    <source>
        <dbReference type="ARBA" id="ARBA00023012"/>
    </source>
</evidence>
<accession>A0ABR8AJF2</accession>
<dbReference type="SUPFAM" id="SSF55785">
    <property type="entry name" value="PYP-like sensor domain (PAS domain)"/>
    <property type="match status" value="5"/>
</dbReference>
<dbReference type="PROSITE" id="PS50109">
    <property type="entry name" value="HIS_KIN"/>
    <property type="match status" value="1"/>
</dbReference>
<feature type="coiled-coil region" evidence="14">
    <location>
        <begin position="684"/>
        <end position="711"/>
    </location>
</feature>
<keyword evidence="7 15" id="KW-0812">Transmembrane</keyword>
<dbReference type="SUPFAM" id="SSF47384">
    <property type="entry name" value="Homodimeric domain of signal transducing histidine kinase"/>
    <property type="match status" value="1"/>
</dbReference>
<dbReference type="SMART" id="SM00091">
    <property type="entry name" value="PAS"/>
    <property type="match status" value="5"/>
</dbReference>
<keyword evidence="14" id="KW-0175">Coiled coil</keyword>
<dbReference type="InterPro" id="IPR003594">
    <property type="entry name" value="HATPase_dom"/>
</dbReference>
<dbReference type="SUPFAM" id="SSF55781">
    <property type="entry name" value="GAF domain-like"/>
    <property type="match status" value="1"/>
</dbReference>
<dbReference type="CDD" id="cd16922">
    <property type="entry name" value="HATPase_EvgS-ArcB-TorS-like"/>
    <property type="match status" value="1"/>
</dbReference>
<dbReference type="CDD" id="cd00082">
    <property type="entry name" value="HisKA"/>
    <property type="match status" value="1"/>
</dbReference>
<feature type="domain" description="PAS" evidence="18">
    <location>
        <begin position="570"/>
        <end position="639"/>
    </location>
</feature>
<evidence type="ECO:0000256" key="8">
    <source>
        <dbReference type="ARBA" id="ARBA00022741"/>
    </source>
</evidence>
<dbReference type="SMART" id="SM00388">
    <property type="entry name" value="HisKA"/>
    <property type="match status" value="1"/>
</dbReference>
<dbReference type="Pfam" id="PF08447">
    <property type="entry name" value="PAS_3"/>
    <property type="match status" value="3"/>
</dbReference>
<dbReference type="Pfam" id="PF08448">
    <property type="entry name" value="PAS_4"/>
    <property type="match status" value="1"/>
</dbReference>
<feature type="domain" description="PAS" evidence="18">
    <location>
        <begin position="858"/>
        <end position="932"/>
    </location>
</feature>
<dbReference type="InterPro" id="IPR013655">
    <property type="entry name" value="PAS_fold_3"/>
</dbReference>
<evidence type="ECO:0000259" key="18">
    <source>
        <dbReference type="PROSITE" id="PS50112"/>
    </source>
</evidence>
<dbReference type="RefSeq" id="WP_190548012.1">
    <property type="nucleotide sequence ID" value="NZ_CAWPNO010000087.1"/>
</dbReference>
<evidence type="ECO:0000256" key="11">
    <source>
        <dbReference type="ARBA" id="ARBA00022989"/>
    </source>
</evidence>
<comment type="subcellular location">
    <subcellularLocation>
        <location evidence="2">Membrane</location>
        <topology evidence="2">Multi-pass membrane protein</topology>
    </subcellularLocation>
</comment>
<dbReference type="Gene3D" id="3.30.450.20">
    <property type="entry name" value="PAS domain"/>
    <property type="match status" value="5"/>
</dbReference>
<keyword evidence="12" id="KW-0902">Two-component regulatory system</keyword>
<feature type="transmembrane region" description="Helical" evidence="15">
    <location>
        <begin position="84"/>
        <end position="102"/>
    </location>
</feature>
<feature type="domain" description="Phytochrome chromophore attachment site" evidence="16">
    <location>
        <begin position="270"/>
        <end position="406"/>
    </location>
</feature>
<feature type="transmembrane region" description="Helical" evidence="15">
    <location>
        <begin position="7"/>
        <end position="27"/>
    </location>
</feature>
<dbReference type="PRINTS" id="PR00344">
    <property type="entry name" value="BCTRLSENSOR"/>
</dbReference>
<keyword evidence="5" id="KW-0597">Phosphoprotein</keyword>
<comment type="caution">
    <text evidence="20">The sequence shown here is derived from an EMBL/GenBank/DDBJ whole genome shotgun (WGS) entry which is preliminary data.</text>
</comment>
<keyword evidence="21" id="KW-1185">Reference proteome</keyword>
<dbReference type="InterPro" id="IPR005467">
    <property type="entry name" value="His_kinase_dom"/>
</dbReference>
<evidence type="ECO:0000256" key="4">
    <source>
        <dbReference type="ARBA" id="ARBA00012438"/>
    </source>
</evidence>
<evidence type="ECO:0000313" key="21">
    <source>
        <dbReference type="Proteomes" id="UP000658514"/>
    </source>
</evidence>
<feature type="domain" description="PAS" evidence="18">
    <location>
        <begin position="437"/>
        <end position="507"/>
    </location>
</feature>
<dbReference type="EC" id="2.7.13.3" evidence="4"/>
<evidence type="ECO:0000256" key="14">
    <source>
        <dbReference type="SAM" id="Coils"/>
    </source>
</evidence>
<dbReference type="SMART" id="SM00065">
    <property type="entry name" value="GAF"/>
    <property type="match status" value="1"/>
</dbReference>
<evidence type="ECO:0000256" key="1">
    <source>
        <dbReference type="ARBA" id="ARBA00000085"/>
    </source>
</evidence>
<evidence type="ECO:0000256" key="3">
    <source>
        <dbReference type="ARBA" id="ARBA00006402"/>
    </source>
</evidence>
<dbReference type="InterPro" id="IPR025201">
    <property type="entry name" value="KdpD_TM"/>
</dbReference>
<dbReference type="NCBIfam" id="TIGR00229">
    <property type="entry name" value="sensory_box"/>
    <property type="match status" value="4"/>
</dbReference>
<dbReference type="Gene3D" id="3.30.565.10">
    <property type="entry name" value="Histidine kinase-like ATPase, C-terminal domain"/>
    <property type="match status" value="1"/>
</dbReference>
<keyword evidence="6" id="KW-0808">Transferase</keyword>
<evidence type="ECO:0000256" key="5">
    <source>
        <dbReference type="ARBA" id="ARBA00022553"/>
    </source>
</evidence>
<keyword evidence="9" id="KW-0418">Kinase</keyword>
<keyword evidence="10" id="KW-0067">ATP-binding</keyword>
<dbReference type="Pfam" id="PF13493">
    <property type="entry name" value="DUF4118"/>
    <property type="match status" value="1"/>
</dbReference>
<name>A0ABR8AJF2_9CYAN</name>
<keyword evidence="8" id="KW-0547">Nucleotide-binding</keyword>
<dbReference type="InterPro" id="IPR036890">
    <property type="entry name" value="HATPase_C_sf"/>
</dbReference>
<comment type="similarity">
    <text evidence="3">In the N-terminal section; belongs to the phytochrome family.</text>
</comment>
<feature type="coiled-coil region" evidence="14">
    <location>
        <begin position="98"/>
        <end position="125"/>
    </location>
</feature>
<dbReference type="InterPro" id="IPR000014">
    <property type="entry name" value="PAS"/>
</dbReference>
<feature type="domain" description="PAC" evidence="19">
    <location>
        <begin position="933"/>
        <end position="985"/>
    </location>
</feature>
<keyword evidence="11 15" id="KW-1133">Transmembrane helix</keyword>